<evidence type="ECO:0000313" key="2">
    <source>
        <dbReference type="Proteomes" id="UP000780801"/>
    </source>
</evidence>
<reference evidence="1" key="1">
    <citation type="journal article" date="2020" name="Fungal Divers.">
        <title>Resolving the Mortierellaceae phylogeny through synthesis of multi-gene phylogenetics and phylogenomics.</title>
        <authorList>
            <person name="Vandepol N."/>
            <person name="Liber J."/>
            <person name="Desiro A."/>
            <person name="Na H."/>
            <person name="Kennedy M."/>
            <person name="Barry K."/>
            <person name="Grigoriev I.V."/>
            <person name="Miller A.N."/>
            <person name="O'Donnell K."/>
            <person name="Stajich J.E."/>
            <person name="Bonito G."/>
        </authorList>
    </citation>
    <scope>NUCLEOTIDE SEQUENCE</scope>
    <source>
        <strain evidence="1">KOD1015</strain>
    </source>
</reference>
<name>A0A9P6FVR6_9FUNG</name>
<dbReference type="EMBL" id="JAABOA010000932">
    <property type="protein sequence ID" value="KAF9582768.1"/>
    <property type="molecule type" value="Genomic_DNA"/>
</dbReference>
<proteinExistence type="predicted"/>
<sequence>MDYTPGAGPTTITDTIDGYTFTRTVTNGASTSLTALTTVTDTLNGTVTRTVTNGDHTSVDCTPGTGPVTITDTIYGNTFTRTVINNYIVIEVVNNRTVPFTFTGIATITFGVPCPPTPTPSGCCYIVGNFCGFKFPSSCNLTVDTIYDCKNLGADPVLNTMYPTGRCNSGTVTGNIYTVNIGNNTVVGLLYSSKDTSGDAYNAVDRRGAEFKARSFDDKAFLNTGQLINRENELGNTWSEEYCCCWRIPEQLLHFDLFGSIGLCLNL</sequence>
<dbReference type="AlphaFoldDB" id="A0A9P6FVR6"/>
<evidence type="ECO:0000313" key="1">
    <source>
        <dbReference type="EMBL" id="KAF9582768.1"/>
    </source>
</evidence>
<comment type="caution">
    <text evidence="1">The sequence shown here is derived from an EMBL/GenBank/DDBJ whole genome shotgun (WGS) entry which is preliminary data.</text>
</comment>
<accession>A0A9P6FVR6</accession>
<gene>
    <name evidence="1" type="ORF">BGW38_010788</name>
</gene>
<keyword evidence="2" id="KW-1185">Reference proteome</keyword>
<protein>
    <submittedName>
        <fullName evidence="1">Uncharacterized protein</fullName>
    </submittedName>
</protein>
<dbReference type="OrthoDB" id="2444550at2759"/>
<dbReference type="Proteomes" id="UP000780801">
    <property type="component" value="Unassembled WGS sequence"/>
</dbReference>
<organism evidence="1 2">
    <name type="scientific">Lunasporangiospora selenospora</name>
    <dbReference type="NCBI Taxonomy" id="979761"/>
    <lineage>
        <taxon>Eukaryota</taxon>
        <taxon>Fungi</taxon>
        <taxon>Fungi incertae sedis</taxon>
        <taxon>Mucoromycota</taxon>
        <taxon>Mortierellomycotina</taxon>
        <taxon>Mortierellomycetes</taxon>
        <taxon>Mortierellales</taxon>
        <taxon>Mortierellaceae</taxon>
        <taxon>Lunasporangiospora</taxon>
    </lineage>
</organism>